<accession>A0ABD0QUZ1</accession>
<dbReference type="SUPFAM" id="SSF56672">
    <property type="entry name" value="DNA/RNA polymerases"/>
    <property type="match status" value="1"/>
</dbReference>
<dbReference type="GO" id="GO:0004523">
    <property type="term" value="F:RNA-DNA hybrid ribonuclease activity"/>
    <property type="evidence" value="ECO:0007669"/>
    <property type="project" value="UniProtKB-EC"/>
</dbReference>
<evidence type="ECO:0000256" key="3">
    <source>
        <dbReference type="SAM" id="MobiDB-lite"/>
    </source>
</evidence>
<gene>
    <name evidence="5" type="ORF">M9458_017141</name>
</gene>
<evidence type="ECO:0000313" key="6">
    <source>
        <dbReference type="Proteomes" id="UP001529510"/>
    </source>
</evidence>
<keyword evidence="6" id="KW-1185">Reference proteome</keyword>
<dbReference type="Proteomes" id="UP001529510">
    <property type="component" value="Unassembled WGS sequence"/>
</dbReference>
<dbReference type="InterPro" id="IPR041577">
    <property type="entry name" value="RT_RNaseH_2"/>
</dbReference>
<dbReference type="Pfam" id="PF17919">
    <property type="entry name" value="RT_RNaseH_2"/>
    <property type="match status" value="1"/>
</dbReference>
<dbReference type="InterPro" id="IPR043128">
    <property type="entry name" value="Rev_trsase/Diguanyl_cyclase"/>
</dbReference>
<name>A0ABD0QUZ1_CIRMR</name>
<evidence type="ECO:0000256" key="1">
    <source>
        <dbReference type="ARBA" id="ARBA00010879"/>
    </source>
</evidence>
<dbReference type="InterPro" id="IPR043502">
    <property type="entry name" value="DNA/RNA_pol_sf"/>
</dbReference>
<protein>
    <recommendedName>
        <fullName evidence="2">ribonuclease H</fullName>
        <ecNumber evidence="2">3.1.26.4</ecNumber>
    </recommendedName>
</protein>
<dbReference type="PROSITE" id="PS50878">
    <property type="entry name" value="RT_POL"/>
    <property type="match status" value="1"/>
</dbReference>
<dbReference type="PANTHER" id="PTHR33064">
    <property type="entry name" value="POL PROTEIN"/>
    <property type="match status" value="1"/>
</dbReference>
<dbReference type="Gene3D" id="3.30.70.270">
    <property type="match status" value="2"/>
</dbReference>
<comment type="caution">
    <text evidence="5">The sequence shown here is derived from an EMBL/GenBank/DDBJ whole genome shotgun (WGS) entry which is preliminary data.</text>
</comment>
<evidence type="ECO:0000256" key="2">
    <source>
        <dbReference type="ARBA" id="ARBA00012180"/>
    </source>
</evidence>
<feature type="domain" description="Reverse transcriptase" evidence="4">
    <location>
        <begin position="83"/>
        <end position="268"/>
    </location>
</feature>
<sequence>MNPLPTWEEPSEPQPAESRADIPPMVETMINPSLWSQYKDETGFIDMEPYKAKRKTKQPVYIKQYPLSKDKELGIKPLIDNFVQQGVLVPTHSPYNTPINPVVKADGKTWRLTQDLRAINKLIMPLASIVPDVPIVINSIPCTHKYFTVIDLCAALFSVPVHPETQPVLAFTFQNAKYMWTRLVQGYVDSPTVFSVAVQRTLAKMTDLPSAVCVLQYADDLIISSETHEDCEKASIIVCNVLAQAGFKASKEKLQWVQPKVTYLGHIIMPGLRVISMERVQMIRMKSPQTVQQLQSFLGLVNYCRSWIPDCAIHDKYLRSLIDHKAPPKTPLNWTDEAEMHFTALKKAITTAPSLGLPNFLKEFHLHVREMEGVAMGVLLQQHGSTYRPVAYLSRKLDNIVAGMPASVAAIVVQMAEKIVLSHPMIVYTSHQAGAILHNMELDREVFCLPFS</sequence>
<reference evidence="5 6" key="1">
    <citation type="submission" date="2024-05" db="EMBL/GenBank/DDBJ databases">
        <title>Genome sequencing and assembly of Indian major carp, Cirrhinus mrigala (Hamilton, 1822).</title>
        <authorList>
            <person name="Mohindra V."/>
            <person name="Chowdhury L.M."/>
            <person name="Lal K."/>
            <person name="Jena J.K."/>
        </authorList>
    </citation>
    <scope>NUCLEOTIDE SEQUENCE [LARGE SCALE GENOMIC DNA]</scope>
    <source>
        <strain evidence="5">CM1030</strain>
        <tissue evidence="5">Blood</tissue>
    </source>
</reference>
<dbReference type="InterPro" id="IPR051320">
    <property type="entry name" value="Viral_Replic_Matur_Polypro"/>
</dbReference>
<dbReference type="PANTHER" id="PTHR33064:SF37">
    <property type="entry name" value="RIBONUCLEASE H"/>
    <property type="match status" value="1"/>
</dbReference>
<dbReference type="EC" id="3.1.26.4" evidence="2"/>
<evidence type="ECO:0000313" key="5">
    <source>
        <dbReference type="EMBL" id="KAL0190042.1"/>
    </source>
</evidence>
<dbReference type="EMBL" id="JAMKFB020000007">
    <property type="protein sequence ID" value="KAL0190042.1"/>
    <property type="molecule type" value="Genomic_DNA"/>
</dbReference>
<dbReference type="Gene3D" id="3.10.20.370">
    <property type="match status" value="1"/>
</dbReference>
<dbReference type="Gene3D" id="3.10.10.10">
    <property type="entry name" value="HIV Type 1 Reverse Transcriptase, subunit A, domain 1"/>
    <property type="match status" value="1"/>
</dbReference>
<feature type="region of interest" description="Disordered" evidence="3">
    <location>
        <begin position="1"/>
        <end position="23"/>
    </location>
</feature>
<evidence type="ECO:0000259" key="4">
    <source>
        <dbReference type="PROSITE" id="PS50878"/>
    </source>
</evidence>
<comment type="similarity">
    <text evidence="1">Belongs to the beta type-B retroviral polymerase family. HERV class-II K(HML-2) pol subfamily.</text>
</comment>
<organism evidence="5 6">
    <name type="scientific">Cirrhinus mrigala</name>
    <name type="common">Mrigala</name>
    <dbReference type="NCBI Taxonomy" id="683832"/>
    <lineage>
        <taxon>Eukaryota</taxon>
        <taxon>Metazoa</taxon>
        <taxon>Chordata</taxon>
        <taxon>Craniata</taxon>
        <taxon>Vertebrata</taxon>
        <taxon>Euteleostomi</taxon>
        <taxon>Actinopterygii</taxon>
        <taxon>Neopterygii</taxon>
        <taxon>Teleostei</taxon>
        <taxon>Ostariophysi</taxon>
        <taxon>Cypriniformes</taxon>
        <taxon>Cyprinidae</taxon>
        <taxon>Labeoninae</taxon>
        <taxon>Labeonini</taxon>
        <taxon>Cirrhinus</taxon>
    </lineage>
</organism>
<dbReference type="AlphaFoldDB" id="A0ABD0QUZ1"/>
<dbReference type="Pfam" id="PF00078">
    <property type="entry name" value="RVT_1"/>
    <property type="match status" value="1"/>
</dbReference>
<proteinExistence type="inferred from homology"/>
<dbReference type="InterPro" id="IPR000477">
    <property type="entry name" value="RT_dom"/>
</dbReference>